<evidence type="ECO:0000313" key="2">
    <source>
        <dbReference type="EMBL" id="MBM9618777.1"/>
    </source>
</evidence>
<proteinExistence type="inferred from homology"/>
<dbReference type="InterPro" id="IPR049874">
    <property type="entry name" value="ROK_cs"/>
</dbReference>
<dbReference type="SUPFAM" id="SSF53067">
    <property type="entry name" value="Actin-like ATPase domain"/>
    <property type="match status" value="1"/>
</dbReference>
<dbReference type="Gene3D" id="3.30.420.40">
    <property type="match status" value="2"/>
</dbReference>
<gene>
    <name evidence="2" type="ORF">JE024_08425</name>
</gene>
<dbReference type="InterPro" id="IPR000600">
    <property type="entry name" value="ROK"/>
</dbReference>
<evidence type="ECO:0000256" key="1">
    <source>
        <dbReference type="ARBA" id="ARBA00006479"/>
    </source>
</evidence>
<name>A0ABS2UPF7_9ACTN</name>
<dbReference type="EMBL" id="JAFEJA010000001">
    <property type="protein sequence ID" value="MBM9618777.1"/>
    <property type="molecule type" value="Genomic_DNA"/>
</dbReference>
<dbReference type="PANTHER" id="PTHR18964">
    <property type="entry name" value="ROK (REPRESSOR, ORF, KINASE) FAMILY"/>
    <property type="match status" value="1"/>
</dbReference>
<dbReference type="Proteomes" id="UP000664109">
    <property type="component" value="Unassembled WGS sequence"/>
</dbReference>
<reference evidence="2 3" key="1">
    <citation type="journal article" date="2016" name="Arch. Microbiol.">
        <title>Streptomyces zhihengii sp. nov., isolated from rhizospheric soil of Psammosilene tunicoides.</title>
        <authorList>
            <person name="Huang M.J."/>
            <person name="Fei J.J."/>
            <person name="Salam N."/>
            <person name="Kim C.J."/>
            <person name="Hozzein W.N."/>
            <person name="Xiao M."/>
            <person name="Huang H.Q."/>
            <person name="Li W.J."/>
        </authorList>
    </citation>
    <scope>NUCLEOTIDE SEQUENCE [LARGE SCALE GENOMIC DNA]</scope>
    <source>
        <strain evidence="2 3">YIM T102</strain>
    </source>
</reference>
<sequence length="352" mass="34477">MRPECAPRGEGPLPSRKEVDDVTVYGALDIGGTKIAGALVDGSGSVLVRAQRPTPAAEPAGTLMAAVAAVLDELATDPRWDAMSCLGIASAGPVDTSAGTVSPVNIPGWRRFPLVDRVAAHPRLPRGLRPVLSGDAVAMTAAEHWRGAARGVADALCMVVSTGVGGGLVIGGAVHTGRTGNAGHIGHITVDLDGAVCPCGAPGCLEGLASGTAILAHARAAGWTPPPGATADAAAVAASARAGDLRAAAAYERAAQALAAAIAATAALVELDLVVIGGGVAQAGETLFAPLRRHLAAYAVLDFTRGLPVVPARLALDAGLVGAAAIAAAARGGQVPPPAPLPAAAAVAGPRG</sequence>
<comment type="similarity">
    <text evidence="1">Belongs to the ROK (NagC/XylR) family.</text>
</comment>
<accession>A0ABS2UPF7</accession>
<dbReference type="PROSITE" id="PS01125">
    <property type="entry name" value="ROK"/>
    <property type="match status" value="1"/>
</dbReference>
<keyword evidence="3" id="KW-1185">Reference proteome</keyword>
<comment type="caution">
    <text evidence="2">The sequence shown here is derived from an EMBL/GenBank/DDBJ whole genome shotgun (WGS) entry which is preliminary data.</text>
</comment>
<evidence type="ECO:0000313" key="3">
    <source>
        <dbReference type="Proteomes" id="UP000664109"/>
    </source>
</evidence>
<protein>
    <submittedName>
        <fullName evidence="2">ROK family protein</fullName>
    </submittedName>
</protein>
<dbReference type="Pfam" id="PF00480">
    <property type="entry name" value="ROK"/>
    <property type="match status" value="1"/>
</dbReference>
<dbReference type="PANTHER" id="PTHR18964:SF169">
    <property type="entry name" value="N-ACETYLMANNOSAMINE KINASE"/>
    <property type="match status" value="1"/>
</dbReference>
<dbReference type="InterPro" id="IPR043129">
    <property type="entry name" value="ATPase_NBD"/>
</dbReference>
<organism evidence="2 3">
    <name type="scientific">Streptomyces zhihengii</name>
    <dbReference type="NCBI Taxonomy" id="1818004"/>
    <lineage>
        <taxon>Bacteria</taxon>
        <taxon>Bacillati</taxon>
        <taxon>Actinomycetota</taxon>
        <taxon>Actinomycetes</taxon>
        <taxon>Kitasatosporales</taxon>
        <taxon>Streptomycetaceae</taxon>
        <taxon>Streptomyces</taxon>
    </lineage>
</organism>